<dbReference type="AlphaFoldDB" id="A0AAV6U498"/>
<feature type="domain" description="RRM" evidence="4">
    <location>
        <begin position="36"/>
        <end position="114"/>
    </location>
</feature>
<dbReference type="InterPro" id="IPR045844">
    <property type="entry name" value="RRM_Ist3-like"/>
</dbReference>
<dbReference type="InterPro" id="IPR000504">
    <property type="entry name" value="RRM_dom"/>
</dbReference>
<dbReference type="GO" id="GO:0071011">
    <property type="term" value="C:precatalytic spliceosome"/>
    <property type="evidence" value="ECO:0007669"/>
    <property type="project" value="TreeGrafter"/>
</dbReference>
<dbReference type="Pfam" id="PF00076">
    <property type="entry name" value="RRM_1"/>
    <property type="match status" value="1"/>
</dbReference>
<feature type="compositionally biased region" description="Basic and acidic residues" evidence="3">
    <location>
        <begin position="181"/>
        <end position="219"/>
    </location>
</feature>
<keyword evidence="1 2" id="KW-0694">RNA-binding</keyword>
<dbReference type="Gene3D" id="3.30.70.330">
    <property type="match status" value="1"/>
</dbReference>
<feature type="region of interest" description="Disordered" evidence="3">
    <location>
        <begin position="131"/>
        <end position="425"/>
    </location>
</feature>
<dbReference type="EMBL" id="JAFNEN010000703">
    <property type="protein sequence ID" value="KAG8178325.1"/>
    <property type="molecule type" value="Genomic_DNA"/>
</dbReference>
<dbReference type="Proteomes" id="UP000827092">
    <property type="component" value="Unassembled WGS sequence"/>
</dbReference>
<evidence type="ECO:0000259" key="4">
    <source>
        <dbReference type="PROSITE" id="PS50102"/>
    </source>
</evidence>
<dbReference type="GO" id="GO:0071013">
    <property type="term" value="C:catalytic step 2 spliceosome"/>
    <property type="evidence" value="ECO:0007669"/>
    <property type="project" value="TreeGrafter"/>
</dbReference>
<dbReference type="GO" id="GO:0000398">
    <property type="term" value="P:mRNA splicing, via spliceosome"/>
    <property type="evidence" value="ECO:0007669"/>
    <property type="project" value="InterPro"/>
</dbReference>
<dbReference type="InterPro" id="IPR012677">
    <property type="entry name" value="Nucleotide-bd_a/b_plait_sf"/>
</dbReference>
<evidence type="ECO:0000256" key="3">
    <source>
        <dbReference type="SAM" id="MobiDB-lite"/>
    </source>
</evidence>
<name>A0AAV6U498_9ARAC</name>
<dbReference type="InterPro" id="IPR051847">
    <property type="entry name" value="RNA_proc/Spliceosome_comp"/>
</dbReference>
<feature type="compositionally biased region" description="Basic and acidic residues" evidence="3">
    <location>
        <begin position="256"/>
        <end position="270"/>
    </location>
</feature>
<dbReference type="PANTHER" id="PTHR45880:SF1">
    <property type="entry name" value="RNA-BINDING MOTIF PROTEIN, X-LINKED 2"/>
    <property type="match status" value="1"/>
</dbReference>
<proteinExistence type="predicted"/>
<dbReference type="GO" id="GO:0003723">
    <property type="term" value="F:RNA binding"/>
    <property type="evidence" value="ECO:0007669"/>
    <property type="project" value="UniProtKB-UniRule"/>
</dbReference>
<sequence>MNPLTNVKNIAKLNELELAKGTVDKKSWHDMYKDSAWIFIGGLSYGLTEGDVLSVFSQFGEIVNINLIRDTKTGKIKGYCFLCYGNQKSTILAVDNLNGIKLCGRTIRVDHVSNYKPPKDRETDDDLTKQLKNEGCAPKPIKVENAHSSNASEPTSSEKKKSKKAKKEKKKHKKKNKKHESRKETENFENVKVKEEKTDPGYDKNELLDGRKSRTRNETASDSSDSESSSSDSDVSNSSNQQLSRQKASHHIKHKNTSEQSHREKYDSHISSKSGSYYDRVAYGKPESIQNERSASSRDGYYKSNRKKRYQDAAESSPRSRSPDKDRKRKYYDEDEINERSDSHKKKHAAEYKTSSRHQRHDSSSSSGSVSDQEQSRFQDKRHEKYGKGHFDEEKYSKSRKKYDDSQQRDYDRYSEKSKHERDRR</sequence>
<keyword evidence="6" id="KW-1185">Reference proteome</keyword>
<feature type="compositionally biased region" description="Low complexity" evidence="3">
    <location>
        <begin position="221"/>
        <end position="239"/>
    </location>
</feature>
<dbReference type="PANTHER" id="PTHR45880">
    <property type="entry name" value="RNA-BINDING MOTIF PROTEIN, X-LINKED 2"/>
    <property type="match status" value="1"/>
</dbReference>
<feature type="compositionally biased region" description="Low complexity" evidence="3">
    <location>
        <begin position="364"/>
        <end position="373"/>
    </location>
</feature>
<feature type="compositionally biased region" description="Polar residues" evidence="3">
    <location>
        <begin position="146"/>
        <end position="155"/>
    </location>
</feature>
<dbReference type="InterPro" id="IPR035979">
    <property type="entry name" value="RBD_domain_sf"/>
</dbReference>
<dbReference type="SUPFAM" id="SSF54928">
    <property type="entry name" value="RNA-binding domain, RBD"/>
    <property type="match status" value="1"/>
</dbReference>
<evidence type="ECO:0000313" key="6">
    <source>
        <dbReference type="Proteomes" id="UP000827092"/>
    </source>
</evidence>
<accession>A0AAV6U498</accession>
<feature type="compositionally biased region" description="Basic and acidic residues" evidence="3">
    <location>
        <begin position="374"/>
        <end position="425"/>
    </location>
</feature>
<dbReference type="PROSITE" id="PS50102">
    <property type="entry name" value="RRM"/>
    <property type="match status" value="1"/>
</dbReference>
<dbReference type="CDD" id="cd12411">
    <property type="entry name" value="RRM_ist3_like"/>
    <property type="match status" value="1"/>
</dbReference>
<evidence type="ECO:0000313" key="5">
    <source>
        <dbReference type="EMBL" id="KAG8178325.1"/>
    </source>
</evidence>
<comment type="caution">
    <text evidence="5">The sequence shown here is derived from an EMBL/GenBank/DDBJ whole genome shotgun (WGS) entry which is preliminary data.</text>
</comment>
<dbReference type="FunFam" id="3.30.70.330:FF:000962">
    <property type="entry name" value="RBMX2 ortholog"/>
    <property type="match status" value="1"/>
</dbReference>
<evidence type="ECO:0000256" key="2">
    <source>
        <dbReference type="PROSITE-ProRule" id="PRU00176"/>
    </source>
</evidence>
<gene>
    <name evidence="5" type="ORF">JTE90_026293</name>
</gene>
<feature type="compositionally biased region" description="Basic residues" evidence="3">
    <location>
        <begin position="160"/>
        <end position="180"/>
    </location>
</feature>
<dbReference type="SMART" id="SM00360">
    <property type="entry name" value="RRM"/>
    <property type="match status" value="1"/>
</dbReference>
<evidence type="ECO:0000256" key="1">
    <source>
        <dbReference type="ARBA" id="ARBA00022884"/>
    </source>
</evidence>
<organism evidence="5 6">
    <name type="scientific">Oedothorax gibbosus</name>
    <dbReference type="NCBI Taxonomy" id="931172"/>
    <lineage>
        <taxon>Eukaryota</taxon>
        <taxon>Metazoa</taxon>
        <taxon>Ecdysozoa</taxon>
        <taxon>Arthropoda</taxon>
        <taxon>Chelicerata</taxon>
        <taxon>Arachnida</taxon>
        <taxon>Araneae</taxon>
        <taxon>Araneomorphae</taxon>
        <taxon>Entelegynae</taxon>
        <taxon>Araneoidea</taxon>
        <taxon>Linyphiidae</taxon>
        <taxon>Erigoninae</taxon>
        <taxon>Oedothorax</taxon>
    </lineage>
</organism>
<dbReference type="GO" id="GO:0005686">
    <property type="term" value="C:U2 snRNP"/>
    <property type="evidence" value="ECO:0007669"/>
    <property type="project" value="TreeGrafter"/>
</dbReference>
<protein>
    <recommendedName>
        <fullName evidence="4">RRM domain-containing protein</fullName>
    </recommendedName>
</protein>
<reference evidence="5 6" key="1">
    <citation type="journal article" date="2022" name="Nat. Ecol. Evol.">
        <title>A masculinizing supergene underlies an exaggerated male reproductive morph in a spider.</title>
        <authorList>
            <person name="Hendrickx F."/>
            <person name="De Corte Z."/>
            <person name="Sonet G."/>
            <person name="Van Belleghem S.M."/>
            <person name="Kostlbacher S."/>
            <person name="Vangestel C."/>
        </authorList>
    </citation>
    <scope>NUCLEOTIDE SEQUENCE [LARGE SCALE GENOMIC DNA]</scope>
    <source>
        <strain evidence="5">W744_W776</strain>
    </source>
</reference>